<comment type="caution">
    <text evidence="1">The sequence shown here is derived from an EMBL/GenBank/DDBJ whole genome shotgun (WGS) entry which is preliminary data.</text>
</comment>
<dbReference type="Proteomes" id="UP001497535">
    <property type="component" value="Unassembled WGS sequence"/>
</dbReference>
<keyword evidence="2" id="KW-1185">Reference proteome</keyword>
<sequence length="86" mass="10230">MILENDEEPKVGQVKLCIHPCNPVRRANIIPHRVERLHKIYWKDNSVQQILPNIKEIREYTHQSLVNSRPDHLRPLNPTPYKVSFK</sequence>
<accession>A0ACB0YBI6</accession>
<proteinExistence type="predicted"/>
<organism evidence="1 2">
    <name type="scientific">Meloidogyne enterolobii</name>
    <name type="common">Root-knot nematode worm</name>
    <name type="synonym">Meloidogyne mayaguensis</name>
    <dbReference type="NCBI Taxonomy" id="390850"/>
    <lineage>
        <taxon>Eukaryota</taxon>
        <taxon>Metazoa</taxon>
        <taxon>Ecdysozoa</taxon>
        <taxon>Nematoda</taxon>
        <taxon>Chromadorea</taxon>
        <taxon>Rhabditida</taxon>
        <taxon>Tylenchina</taxon>
        <taxon>Tylenchomorpha</taxon>
        <taxon>Tylenchoidea</taxon>
        <taxon>Meloidogynidae</taxon>
        <taxon>Meloidogyninae</taxon>
        <taxon>Meloidogyne</taxon>
    </lineage>
</organism>
<protein>
    <submittedName>
        <fullName evidence="1">Uncharacterized protein</fullName>
    </submittedName>
</protein>
<dbReference type="EMBL" id="CAVMJV010000009">
    <property type="protein sequence ID" value="CAK5039740.1"/>
    <property type="molecule type" value="Genomic_DNA"/>
</dbReference>
<reference evidence="1" key="1">
    <citation type="submission" date="2023-11" db="EMBL/GenBank/DDBJ databases">
        <authorList>
            <person name="Poullet M."/>
        </authorList>
    </citation>
    <scope>NUCLEOTIDE SEQUENCE</scope>
    <source>
        <strain evidence="1">E1834</strain>
    </source>
</reference>
<name>A0ACB0YBI6_MELEN</name>
<evidence type="ECO:0000313" key="2">
    <source>
        <dbReference type="Proteomes" id="UP001497535"/>
    </source>
</evidence>
<evidence type="ECO:0000313" key="1">
    <source>
        <dbReference type="EMBL" id="CAK5039740.1"/>
    </source>
</evidence>
<gene>
    <name evidence="1" type="ORF">MENTE1834_LOCUS10023</name>
</gene>